<sequence>MHIRPILVALRKHKLATFLIAMEIALACAVLCNAVFIIANRLSAMNIVTGVDEASLGEIVVTGFEPKEASDLNARMIAGLAAIPGVESVHAVSSVPFGPQAGVAGVTLDHKHYGTVIDYYVGDSGTIKALGLELVAGAMPDADDYQAIPDKAWLPPSARVLVTRALADRLWPGESPLGKMFWTGPYQYRVIGVVANFMGAAANGGGRAEWSAFVPALPGGTLAGTYQIRANPQDLERVMTEARKTVATIAPDVVLDHENSQSIPVLRAAHFATDRAMAGMLIGVIAALLGVTALGIVGLASFWVAQRRKQIGIRRAIGATRGDILRYFQTENFLIVTFGIVIGMLLAFVLNAVLMKFYELPHLPLYYLPIGALALWGLGQLAVLGPALRAAAVPPVVATRSV</sequence>
<dbReference type="PANTHER" id="PTHR30572:SF4">
    <property type="entry name" value="ABC TRANSPORTER PERMEASE YTRF"/>
    <property type="match status" value="1"/>
</dbReference>
<reference evidence="12" key="2">
    <citation type="submission" date="2016-10" db="EMBL/GenBank/DDBJ databases">
        <authorList>
            <person name="Varghese N."/>
            <person name="Submissions S."/>
        </authorList>
    </citation>
    <scope>NUCLEOTIDE SEQUENCE [LARGE SCALE GENOMIC DNA]</scope>
    <source>
        <strain evidence="12">MO64</strain>
    </source>
</reference>
<dbReference type="Proteomes" id="UP000198725">
    <property type="component" value="Unassembled WGS sequence"/>
</dbReference>
<reference evidence="11" key="1">
    <citation type="submission" date="2016-10" db="EMBL/GenBank/DDBJ databases">
        <authorList>
            <person name="de Groot N.N."/>
        </authorList>
    </citation>
    <scope>NUCLEOTIDE SEQUENCE [LARGE SCALE GENOMIC DNA]</scope>
    <source>
        <strain evidence="11">MO64</strain>
    </source>
</reference>
<keyword evidence="3 7" id="KW-0812">Transmembrane</keyword>
<gene>
    <name evidence="10" type="ORF">CS053_14365</name>
    <name evidence="11" type="ORF">SAMN05192579_103299</name>
</gene>
<dbReference type="InterPro" id="IPR003838">
    <property type="entry name" value="ABC3_permease_C"/>
</dbReference>
<evidence type="ECO:0000313" key="12">
    <source>
        <dbReference type="Proteomes" id="UP000198725"/>
    </source>
</evidence>
<feature type="domain" description="MacB-like periplasmic core" evidence="9">
    <location>
        <begin position="56"/>
        <end position="246"/>
    </location>
</feature>
<keyword evidence="4 7" id="KW-1133">Transmembrane helix</keyword>
<dbReference type="PANTHER" id="PTHR30572">
    <property type="entry name" value="MEMBRANE COMPONENT OF TRANSPORTER-RELATED"/>
    <property type="match status" value="1"/>
</dbReference>
<evidence type="ECO:0000256" key="6">
    <source>
        <dbReference type="ARBA" id="ARBA00038076"/>
    </source>
</evidence>
<dbReference type="GO" id="GO:0005886">
    <property type="term" value="C:plasma membrane"/>
    <property type="evidence" value="ECO:0007669"/>
    <property type="project" value="UniProtKB-SubCell"/>
</dbReference>
<dbReference type="InterPro" id="IPR025857">
    <property type="entry name" value="MacB_PCD"/>
</dbReference>
<dbReference type="InterPro" id="IPR050250">
    <property type="entry name" value="Macrolide_Exporter_MacB"/>
</dbReference>
<dbReference type="Pfam" id="PF02687">
    <property type="entry name" value="FtsX"/>
    <property type="match status" value="1"/>
</dbReference>
<dbReference type="EMBL" id="FOSR01000003">
    <property type="protein sequence ID" value="SFK52439.1"/>
    <property type="molecule type" value="Genomic_DNA"/>
</dbReference>
<dbReference type="GO" id="GO:0022857">
    <property type="term" value="F:transmembrane transporter activity"/>
    <property type="evidence" value="ECO:0007669"/>
    <property type="project" value="TreeGrafter"/>
</dbReference>
<feature type="transmembrane region" description="Helical" evidence="7">
    <location>
        <begin position="15"/>
        <end position="39"/>
    </location>
</feature>
<dbReference type="Pfam" id="PF12704">
    <property type="entry name" value="MacB_PCD"/>
    <property type="match status" value="1"/>
</dbReference>
<evidence type="ECO:0000256" key="1">
    <source>
        <dbReference type="ARBA" id="ARBA00004651"/>
    </source>
</evidence>
<protein>
    <submittedName>
        <fullName evidence="10">FtsX-like permease family protein</fullName>
    </submittedName>
    <submittedName>
        <fullName evidence="11">Putative ABC transport system permease protein</fullName>
    </submittedName>
</protein>
<reference evidence="10 13" key="3">
    <citation type="submission" date="2019-08" db="EMBL/GenBank/DDBJ databases">
        <title>Complete genome sequence of Rhodanobacter glycinis strain T01E-68 isolated from tomato root.</title>
        <authorList>
            <person name="Weon H.-Y."/>
            <person name="Lee S.A."/>
        </authorList>
    </citation>
    <scope>NUCLEOTIDE SEQUENCE [LARGE SCALE GENOMIC DNA]</scope>
    <source>
        <strain evidence="10 13">T01E-68</strain>
    </source>
</reference>
<comment type="subcellular location">
    <subcellularLocation>
        <location evidence="1">Cell membrane</location>
        <topology evidence="1">Multi-pass membrane protein</topology>
    </subcellularLocation>
</comment>
<evidence type="ECO:0000256" key="5">
    <source>
        <dbReference type="ARBA" id="ARBA00023136"/>
    </source>
</evidence>
<dbReference type="KEGG" id="rgl:CS053_14365"/>
<evidence type="ECO:0000259" key="9">
    <source>
        <dbReference type="Pfam" id="PF12704"/>
    </source>
</evidence>
<evidence type="ECO:0000313" key="13">
    <source>
        <dbReference type="Proteomes" id="UP000321807"/>
    </source>
</evidence>
<keyword evidence="12" id="KW-1185">Reference proteome</keyword>
<feature type="domain" description="ABC3 transporter permease C-terminal" evidence="8">
    <location>
        <begin position="284"/>
        <end position="394"/>
    </location>
</feature>
<evidence type="ECO:0000313" key="11">
    <source>
        <dbReference type="EMBL" id="SFK52439.1"/>
    </source>
</evidence>
<dbReference type="RefSeq" id="WP_092702255.1">
    <property type="nucleotide sequence ID" value="NZ_CP042807.1"/>
</dbReference>
<accession>A0A1I4A9H8</accession>
<feature type="transmembrane region" description="Helical" evidence="7">
    <location>
        <begin position="333"/>
        <end position="354"/>
    </location>
</feature>
<evidence type="ECO:0000313" key="10">
    <source>
        <dbReference type="EMBL" id="QEE25556.1"/>
    </source>
</evidence>
<dbReference type="AlphaFoldDB" id="A0A1I4A9H8"/>
<feature type="transmembrane region" description="Helical" evidence="7">
    <location>
        <begin position="277"/>
        <end position="305"/>
    </location>
</feature>
<feature type="transmembrane region" description="Helical" evidence="7">
    <location>
        <begin position="366"/>
        <end position="384"/>
    </location>
</feature>
<keyword evidence="2" id="KW-1003">Cell membrane</keyword>
<evidence type="ECO:0000256" key="3">
    <source>
        <dbReference type="ARBA" id="ARBA00022692"/>
    </source>
</evidence>
<keyword evidence="5 7" id="KW-0472">Membrane</keyword>
<dbReference type="EMBL" id="CP042807">
    <property type="protein sequence ID" value="QEE25556.1"/>
    <property type="molecule type" value="Genomic_DNA"/>
</dbReference>
<evidence type="ECO:0000256" key="2">
    <source>
        <dbReference type="ARBA" id="ARBA00022475"/>
    </source>
</evidence>
<dbReference type="Proteomes" id="UP000321807">
    <property type="component" value="Chromosome"/>
</dbReference>
<evidence type="ECO:0000256" key="7">
    <source>
        <dbReference type="SAM" id="Phobius"/>
    </source>
</evidence>
<name>A0A1I4A9H8_9GAMM</name>
<evidence type="ECO:0000256" key="4">
    <source>
        <dbReference type="ARBA" id="ARBA00022989"/>
    </source>
</evidence>
<proteinExistence type="inferred from homology"/>
<evidence type="ECO:0000259" key="8">
    <source>
        <dbReference type="Pfam" id="PF02687"/>
    </source>
</evidence>
<organism evidence="11 12">
    <name type="scientific">Rhodanobacter glycinis</name>
    <dbReference type="NCBI Taxonomy" id="582702"/>
    <lineage>
        <taxon>Bacteria</taxon>
        <taxon>Pseudomonadati</taxon>
        <taxon>Pseudomonadota</taxon>
        <taxon>Gammaproteobacteria</taxon>
        <taxon>Lysobacterales</taxon>
        <taxon>Rhodanobacteraceae</taxon>
        <taxon>Rhodanobacter</taxon>
    </lineage>
</organism>
<comment type="similarity">
    <text evidence="6">Belongs to the ABC-4 integral membrane protein family.</text>
</comment>